<dbReference type="PROSITE" id="PS50878">
    <property type="entry name" value="RT_POL"/>
    <property type="match status" value="1"/>
</dbReference>
<dbReference type="EMBL" id="CACRXK020004470">
    <property type="protein sequence ID" value="CAB4002861.1"/>
    <property type="molecule type" value="Genomic_DNA"/>
</dbReference>
<dbReference type="OrthoDB" id="426210at2759"/>
<name>A0A7D9E917_PARCT</name>
<evidence type="ECO:0000313" key="2">
    <source>
        <dbReference type="Proteomes" id="UP001152795"/>
    </source>
</evidence>
<dbReference type="Proteomes" id="UP001152795">
    <property type="component" value="Unassembled WGS sequence"/>
</dbReference>
<accession>A0A7D9E917</accession>
<evidence type="ECO:0000313" key="1">
    <source>
        <dbReference type="EMBL" id="CAB4002861.1"/>
    </source>
</evidence>
<dbReference type="CDD" id="cd01650">
    <property type="entry name" value="RT_nLTR_like"/>
    <property type="match status" value="1"/>
</dbReference>
<proteinExistence type="predicted"/>
<dbReference type="PANTHER" id="PTHR19446">
    <property type="entry name" value="REVERSE TRANSCRIPTASES"/>
    <property type="match status" value="1"/>
</dbReference>
<gene>
    <name evidence="1" type="ORF">PACLA_8A016486</name>
</gene>
<dbReference type="Pfam" id="PF00078">
    <property type="entry name" value="RVT_1"/>
    <property type="match status" value="1"/>
</dbReference>
<organism evidence="1 2">
    <name type="scientific">Paramuricea clavata</name>
    <name type="common">Red gorgonian</name>
    <name type="synonym">Violescent sea-whip</name>
    <dbReference type="NCBI Taxonomy" id="317549"/>
    <lineage>
        <taxon>Eukaryota</taxon>
        <taxon>Metazoa</taxon>
        <taxon>Cnidaria</taxon>
        <taxon>Anthozoa</taxon>
        <taxon>Octocorallia</taxon>
        <taxon>Malacalcyonacea</taxon>
        <taxon>Plexauridae</taxon>
        <taxon>Paramuricea</taxon>
    </lineage>
</organism>
<reference evidence="1" key="1">
    <citation type="submission" date="2020-04" db="EMBL/GenBank/DDBJ databases">
        <authorList>
            <person name="Alioto T."/>
            <person name="Alioto T."/>
            <person name="Gomez Garrido J."/>
        </authorList>
    </citation>
    <scope>NUCLEOTIDE SEQUENCE</scope>
    <source>
        <strain evidence="1">A484AB</strain>
    </source>
</reference>
<dbReference type="InterPro" id="IPR043502">
    <property type="entry name" value="DNA/RNA_pol_sf"/>
</dbReference>
<dbReference type="InterPro" id="IPR000477">
    <property type="entry name" value="RT_dom"/>
</dbReference>
<keyword evidence="2" id="KW-1185">Reference proteome</keyword>
<sequence length="134" mass="15291">MKTPSLHYLFTKSLRLSQIPSEWKLANIIPLHKKGVKEHVENYRPISLLSIVSKTLERCVLNHLYLRIQESVHSAQYGFISGRSTTSQLLSTLHKIGKDLDKGLQTDVVFMDISKAFDTVDHSKLSIWLSFVVV</sequence>
<dbReference type="SUPFAM" id="SSF56672">
    <property type="entry name" value="DNA/RNA polymerases"/>
    <property type="match status" value="1"/>
</dbReference>
<protein>
    <submittedName>
        <fullName evidence="1">Uncharacterized protein</fullName>
    </submittedName>
</protein>
<comment type="caution">
    <text evidence="1">The sequence shown here is derived from an EMBL/GenBank/DDBJ whole genome shotgun (WGS) entry which is preliminary data.</text>
</comment>
<dbReference type="AlphaFoldDB" id="A0A7D9E917"/>